<organism evidence="1 2">
    <name type="scientific">Colletotrichum tanaceti</name>
    <dbReference type="NCBI Taxonomy" id="1306861"/>
    <lineage>
        <taxon>Eukaryota</taxon>
        <taxon>Fungi</taxon>
        <taxon>Dikarya</taxon>
        <taxon>Ascomycota</taxon>
        <taxon>Pezizomycotina</taxon>
        <taxon>Sordariomycetes</taxon>
        <taxon>Hypocreomycetidae</taxon>
        <taxon>Glomerellales</taxon>
        <taxon>Glomerellaceae</taxon>
        <taxon>Colletotrichum</taxon>
        <taxon>Colletotrichum destructivum species complex</taxon>
    </lineage>
</organism>
<reference evidence="1 2" key="1">
    <citation type="journal article" date="2019" name="PLoS ONE">
        <title>Comparative genome analysis indicates high evolutionary potential of pathogenicity genes in Colletotrichum tanaceti.</title>
        <authorList>
            <person name="Lelwala R.V."/>
            <person name="Korhonen P.K."/>
            <person name="Young N.D."/>
            <person name="Scott J.B."/>
            <person name="Ades P.A."/>
            <person name="Gasser R.B."/>
            <person name="Taylor P.W.J."/>
        </authorList>
    </citation>
    <scope>NUCLEOTIDE SEQUENCE [LARGE SCALE GENOMIC DNA]</scope>
    <source>
        <strain evidence="1">BRIP57314</strain>
    </source>
</reference>
<gene>
    <name evidence="1" type="ORF">CTA1_9478</name>
</gene>
<sequence>MAAAGPLLGGLLDLELVDPRLGSGRRHDVDPHDAVDDLDVAAAQDLEQRRLLADLDEPALGRLHVALDAVGRVLAPLVPRHRQDVRQVVRQALGLAKGLDEVAFEVDRVQQHGREAQVARGVVLVWHEAHSRVLHLGRLLRLPRPNAPRRERRPQQPRPQLLAGLALRLAPCLGVGPLGRLDNVPRDGPKGLVVRVEREPARARVVGLGDAADLEQGARRAVVGLDVRRVQAQREAAVGPARAVVAELEVAGGAVDVQALEDGLLLGNLIVVILDLDISFLLLLFFLLLSRGVLGVSPNACLLLVECLLAPGPPPLLEGEDLDALGVELLGIGVHAGLEALVAALLELLAVLARSALVRERLQRRDVVIVLKLRHEERRLVEVREHLVRRLAAEQGVAGRQGGALCGPGGGGLARSRRRRRRLGCVAALRLGDHGVGHLVGDLVELHGCGRPRFSRHRIWSIAVTLGVSV</sequence>
<proteinExistence type="predicted"/>
<dbReference type="EMBL" id="PJEX01000099">
    <property type="protein sequence ID" value="TKW55432.1"/>
    <property type="molecule type" value="Genomic_DNA"/>
</dbReference>
<evidence type="ECO:0000313" key="2">
    <source>
        <dbReference type="Proteomes" id="UP000310108"/>
    </source>
</evidence>
<evidence type="ECO:0000313" key="1">
    <source>
        <dbReference type="EMBL" id="TKW55432.1"/>
    </source>
</evidence>
<protein>
    <submittedName>
        <fullName evidence="1">Uncharacterized protein</fullName>
    </submittedName>
</protein>
<dbReference type="Proteomes" id="UP000310108">
    <property type="component" value="Unassembled WGS sequence"/>
</dbReference>
<accession>A0A4U6XJ55</accession>
<dbReference type="AlphaFoldDB" id="A0A4U6XJ55"/>
<comment type="caution">
    <text evidence="1">The sequence shown here is derived from an EMBL/GenBank/DDBJ whole genome shotgun (WGS) entry which is preliminary data.</text>
</comment>
<name>A0A4U6XJ55_9PEZI</name>
<keyword evidence="2" id="KW-1185">Reference proteome</keyword>